<keyword evidence="2" id="KW-1185">Reference proteome</keyword>
<reference evidence="1 2" key="1">
    <citation type="submission" date="2023-03" db="EMBL/GenBank/DDBJ databases">
        <title>High-quality genome of Scylla paramamosain provides insights in environmental adaptation.</title>
        <authorList>
            <person name="Zhang L."/>
        </authorList>
    </citation>
    <scope>NUCLEOTIDE SEQUENCE [LARGE SCALE GENOMIC DNA]</scope>
    <source>
        <strain evidence="1">LZ_2023a</strain>
        <tissue evidence="1">Muscle</tissue>
    </source>
</reference>
<dbReference type="AlphaFoldDB" id="A0AAW0T987"/>
<organism evidence="1 2">
    <name type="scientific">Scylla paramamosain</name>
    <name type="common">Mud crab</name>
    <dbReference type="NCBI Taxonomy" id="85552"/>
    <lineage>
        <taxon>Eukaryota</taxon>
        <taxon>Metazoa</taxon>
        <taxon>Ecdysozoa</taxon>
        <taxon>Arthropoda</taxon>
        <taxon>Crustacea</taxon>
        <taxon>Multicrustacea</taxon>
        <taxon>Malacostraca</taxon>
        <taxon>Eumalacostraca</taxon>
        <taxon>Eucarida</taxon>
        <taxon>Decapoda</taxon>
        <taxon>Pleocyemata</taxon>
        <taxon>Brachyura</taxon>
        <taxon>Eubrachyura</taxon>
        <taxon>Portunoidea</taxon>
        <taxon>Portunidae</taxon>
        <taxon>Portuninae</taxon>
        <taxon>Scylla</taxon>
    </lineage>
</organism>
<dbReference type="Proteomes" id="UP001487740">
    <property type="component" value="Unassembled WGS sequence"/>
</dbReference>
<dbReference type="EMBL" id="JARAKH010000036">
    <property type="protein sequence ID" value="KAK8383921.1"/>
    <property type="molecule type" value="Genomic_DNA"/>
</dbReference>
<accession>A0AAW0T987</accession>
<name>A0AAW0T987_SCYPA</name>
<gene>
    <name evidence="1" type="ORF">O3P69_015984</name>
</gene>
<proteinExistence type="predicted"/>
<protein>
    <submittedName>
        <fullName evidence="1">Uncharacterized protein</fullName>
    </submittedName>
</protein>
<evidence type="ECO:0000313" key="1">
    <source>
        <dbReference type="EMBL" id="KAK8383921.1"/>
    </source>
</evidence>
<evidence type="ECO:0000313" key="2">
    <source>
        <dbReference type="Proteomes" id="UP001487740"/>
    </source>
</evidence>
<comment type="caution">
    <text evidence="1">The sequence shown here is derived from an EMBL/GenBank/DDBJ whole genome shotgun (WGS) entry which is preliminary data.</text>
</comment>
<sequence>MAAQGLLIQFDSSLNLRHETGGRCGVTYASVLEKLQKGVSMPAETTLFQGFVLYQVQENFVNISKTGEEKDLRY</sequence>